<dbReference type="GO" id="GO:0003735">
    <property type="term" value="F:structural constituent of ribosome"/>
    <property type="evidence" value="ECO:0007669"/>
    <property type="project" value="InterPro"/>
</dbReference>
<evidence type="ECO:0000256" key="7">
    <source>
        <dbReference type="ARBA" id="ARBA00035545"/>
    </source>
</evidence>
<comment type="subcellular location">
    <subcellularLocation>
        <location evidence="1">Mitochondrion</location>
    </subcellularLocation>
</comment>
<evidence type="ECO:0000313" key="9">
    <source>
        <dbReference type="Proteomes" id="UP001165289"/>
    </source>
</evidence>
<dbReference type="GO" id="GO:0006412">
    <property type="term" value="P:translation"/>
    <property type="evidence" value="ECO:0007669"/>
    <property type="project" value="InterPro"/>
</dbReference>
<dbReference type="Pfam" id="PF05046">
    <property type="entry name" value="Img2"/>
    <property type="match status" value="1"/>
</dbReference>
<dbReference type="Proteomes" id="UP001165289">
    <property type="component" value="Unassembled WGS sequence"/>
</dbReference>
<evidence type="ECO:0000256" key="5">
    <source>
        <dbReference type="ARBA" id="ARBA00023274"/>
    </source>
</evidence>
<keyword evidence="5" id="KW-0687">Ribonucleoprotein</keyword>
<protein>
    <recommendedName>
        <fullName evidence="6">Large ribosomal subunit protein mL49</fullName>
    </recommendedName>
    <alternativeName>
        <fullName evidence="7">39S ribosomal protein L49, mitochondrial</fullName>
    </alternativeName>
</protein>
<accession>A0AAV7K604</accession>
<dbReference type="InterPro" id="IPR007740">
    <property type="entry name" value="Ribosomal_mL49"/>
</dbReference>
<evidence type="ECO:0000256" key="6">
    <source>
        <dbReference type="ARBA" id="ARBA00035191"/>
    </source>
</evidence>
<keyword evidence="3 8" id="KW-0689">Ribosomal protein</keyword>
<dbReference type="PANTHER" id="PTHR13477:SF0">
    <property type="entry name" value="LARGE RIBOSOMAL SUBUNIT PROTEIN ML49"/>
    <property type="match status" value="1"/>
</dbReference>
<keyword evidence="9" id="KW-1185">Reference proteome</keyword>
<evidence type="ECO:0000256" key="2">
    <source>
        <dbReference type="ARBA" id="ARBA00005677"/>
    </source>
</evidence>
<sequence>MLSHSLRKNFILTGILRVFLTRLNTSEPGHVPSQLDYTINTIDNDSLPPFTPKTPSGWQPPNPCGPIVKNLPFHIFRSRTNNLPVYSRFRAKGPKVNTVIRRIAGDKSALVAVLVRVLGSDRITEVDIREGKINLRGNRVEEIMKVLYRMGF</sequence>
<dbReference type="EMBL" id="JAKMXF010000144">
    <property type="protein sequence ID" value="KAI6656493.1"/>
    <property type="molecule type" value="Genomic_DNA"/>
</dbReference>
<proteinExistence type="inferred from homology"/>
<evidence type="ECO:0000313" key="8">
    <source>
        <dbReference type="EMBL" id="KAI6656493.1"/>
    </source>
</evidence>
<evidence type="ECO:0000256" key="1">
    <source>
        <dbReference type="ARBA" id="ARBA00004173"/>
    </source>
</evidence>
<organism evidence="8 9">
    <name type="scientific">Oopsacas minuta</name>
    <dbReference type="NCBI Taxonomy" id="111878"/>
    <lineage>
        <taxon>Eukaryota</taxon>
        <taxon>Metazoa</taxon>
        <taxon>Porifera</taxon>
        <taxon>Hexactinellida</taxon>
        <taxon>Hexasterophora</taxon>
        <taxon>Lyssacinosida</taxon>
        <taxon>Leucopsacidae</taxon>
        <taxon>Oopsacas</taxon>
    </lineage>
</organism>
<name>A0AAV7K604_9METZ</name>
<keyword evidence="4" id="KW-0496">Mitochondrion</keyword>
<dbReference type="Gene3D" id="3.30.780.10">
    <property type="entry name" value="SUI1-like domain"/>
    <property type="match status" value="1"/>
</dbReference>
<dbReference type="PANTHER" id="PTHR13477">
    <property type="entry name" value="MITOCHONDRIAL 39S RIBOSOMAL PROTEIN L49"/>
    <property type="match status" value="1"/>
</dbReference>
<reference evidence="8 9" key="1">
    <citation type="journal article" date="2023" name="BMC Biol.">
        <title>The compact genome of the sponge Oopsacas minuta (Hexactinellida) is lacking key metazoan core genes.</title>
        <authorList>
            <person name="Santini S."/>
            <person name="Schenkelaars Q."/>
            <person name="Jourda C."/>
            <person name="Duchesne M."/>
            <person name="Belahbib H."/>
            <person name="Rocher C."/>
            <person name="Selva M."/>
            <person name="Riesgo A."/>
            <person name="Vervoort M."/>
            <person name="Leys S.P."/>
            <person name="Kodjabachian L."/>
            <person name="Le Bivic A."/>
            <person name="Borchiellini C."/>
            <person name="Claverie J.M."/>
            <person name="Renard E."/>
        </authorList>
    </citation>
    <scope>NUCLEOTIDE SEQUENCE [LARGE SCALE GENOMIC DNA]</scope>
    <source>
        <strain evidence="8">SPO-2</strain>
    </source>
</reference>
<dbReference type="AlphaFoldDB" id="A0AAV7K604"/>
<gene>
    <name evidence="8" type="ORF">LOD99_1289</name>
</gene>
<dbReference type="GO" id="GO:0005762">
    <property type="term" value="C:mitochondrial large ribosomal subunit"/>
    <property type="evidence" value="ECO:0007669"/>
    <property type="project" value="TreeGrafter"/>
</dbReference>
<evidence type="ECO:0000256" key="4">
    <source>
        <dbReference type="ARBA" id="ARBA00023128"/>
    </source>
</evidence>
<evidence type="ECO:0000256" key="3">
    <source>
        <dbReference type="ARBA" id="ARBA00022980"/>
    </source>
</evidence>
<comment type="similarity">
    <text evidence="2">Belongs to the mitochondrion-specific ribosomal protein mL49 family.</text>
</comment>
<comment type="caution">
    <text evidence="8">The sequence shown here is derived from an EMBL/GenBank/DDBJ whole genome shotgun (WGS) entry which is preliminary data.</text>
</comment>